<proteinExistence type="predicted"/>
<feature type="compositionally biased region" description="Basic and acidic residues" evidence="1">
    <location>
        <begin position="92"/>
        <end position="107"/>
    </location>
</feature>
<dbReference type="EMBL" id="JANAVB010025196">
    <property type="protein sequence ID" value="KAJ6821098.1"/>
    <property type="molecule type" value="Genomic_DNA"/>
</dbReference>
<reference evidence="2" key="2">
    <citation type="submission" date="2023-04" db="EMBL/GenBank/DDBJ databases">
        <authorList>
            <person name="Bruccoleri R.E."/>
            <person name="Oakeley E.J."/>
            <person name="Faust A.-M."/>
            <person name="Dessus-Babus S."/>
            <person name="Altorfer M."/>
            <person name="Burckhardt D."/>
            <person name="Oertli M."/>
            <person name="Naumann U."/>
            <person name="Petersen F."/>
            <person name="Wong J."/>
        </authorList>
    </citation>
    <scope>NUCLEOTIDE SEQUENCE</scope>
    <source>
        <strain evidence="2">GSM-AAB239-AS_SAM_17_03QT</strain>
        <tissue evidence="2">Leaf</tissue>
    </source>
</reference>
<keyword evidence="3" id="KW-1185">Reference proteome</keyword>
<evidence type="ECO:0000256" key="1">
    <source>
        <dbReference type="SAM" id="MobiDB-lite"/>
    </source>
</evidence>
<evidence type="ECO:0000313" key="2">
    <source>
        <dbReference type="EMBL" id="KAJ6821098.1"/>
    </source>
</evidence>
<dbReference type="AlphaFoldDB" id="A0AAX6FYG6"/>
<reference evidence="2" key="1">
    <citation type="journal article" date="2023" name="GigaByte">
        <title>Genome assembly of the bearded iris, Iris pallida Lam.</title>
        <authorList>
            <person name="Bruccoleri R.E."/>
            <person name="Oakeley E.J."/>
            <person name="Faust A.M.E."/>
            <person name="Altorfer M."/>
            <person name="Dessus-Babus S."/>
            <person name="Burckhardt D."/>
            <person name="Oertli M."/>
            <person name="Naumann U."/>
            <person name="Petersen F."/>
            <person name="Wong J."/>
        </authorList>
    </citation>
    <scope>NUCLEOTIDE SEQUENCE</scope>
    <source>
        <strain evidence="2">GSM-AAB239-AS_SAM_17_03QT</strain>
    </source>
</reference>
<protein>
    <submittedName>
        <fullName evidence="2">Formin-like protein 6 isoform X2</fullName>
    </submittedName>
</protein>
<comment type="caution">
    <text evidence="2">The sequence shown here is derived from an EMBL/GenBank/DDBJ whole genome shotgun (WGS) entry which is preliminary data.</text>
</comment>
<name>A0AAX6FYG6_IRIPA</name>
<dbReference type="Proteomes" id="UP001140949">
    <property type="component" value="Unassembled WGS sequence"/>
</dbReference>
<accession>A0AAX6FYG6</accession>
<organism evidence="2 3">
    <name type="scientific">Iris pallida</name>
    <name type="common">Sweet iris</name>
    <dbReference type="NCBI Taxonomy" id="29817"/>
    <lineage>
        <taxon>Eukaryota</taxon>
        <taxon>Viridiplantae</taxon>
        <taxon>Streptophyta</taxon>
        <taxon>Embryophyta</taxon>
        <taxon>Tracheophyta</taxon>
        <taxon>Spermatophyta</taxon>
        <taxon>Magnoliopsida</taxon>
        <taxon>Liliopsida</taxon>
        <taxon>Asparagales</taxon>
        <taxon>Iridaceae</taxon>
        <taxon>Iridoideae</taxon>
        <taxon>Irideae</taxon>
        <taxon>Iris</taxon>
    </lineage>
</organism>
<evidence type="ECO:0000313" key="3">
    <source>
        <dbReference type="Proteomes" id="UP001140949"/>
    </source>
</evidence>
<sequence>MSSPAHRALLAPLCSARTGTAIFSVGTAGVREPRVPHVDRWWEPRARPSASANAATLQSSDLHVPRHPQTLSLHRRTTTVESPTASRNPRRLLREQLRPIHCPDRASRLPGCHPPRVAAPQPNPSTERPARPRLTISELIVPGRTPTDDPVAVVPSR</sequence>
<gene>
    <name evidence="2" type="ORF">M6B38_395220</name>
</gene>
<feature type="region of interest" description="Disordered" evidence="1">
    <location>
        <begin position="47"/>
        <end position="133"/>
    </location>
</feature>